<dbReference type="Pfam" id="PF00501">
    <property type="entry name" value="AMP-binding"/>
    <property type="match status" value="1"/>
</dbReference>
<dbReference type="GO" id="GO:0016405">
    <property type="term" value="F:CoA-ligase activity"/>
    <property type="evidence" value="ECO:0007669"/>
    <property type="project" value="TreeGrafter"/>
</dbReference>
<dbReference type="PROSITE" id="PS00455">
    <property type="entry name" value="AMP_BINDING"/>
    <property type="match status" value="1"/>
</dbReference>
<gene>
    <name evidence="3" type="primary">Mo04501</name>
    <name evidence="3" type="ORF">E5Q_04501</name>
</gene>
<dbReference type="EMBL" id="BABT02000144">
    <property type="protein sequence ID" value="GAA97822.1"/>
    <property type="molecule type" value="Genomic_DNA"/>
</dbReference>
<reference evidence="3 4" key="1">
    <citation type="journal article" date="2011" name="J. Gen. Appl. Microbiol.">
        <title>Draft genome sequencing of the enigmatic basidiomycete Mixia osmundae.</title>
        <authorList>
            <person name="Nishida H."/>
            <person name="Nagatsuka Y."/>
            <person name="Sugiyama J."/>
        </authorList>
    </citation>
    <scope>NUCLEOTIDE SEQUENCE [LARGE SCALE GENOMIC DNA]</scope>
    <source>
        <strain evidence="4">CBS 9802 / IAM 14324 / JCM 22182 / KY 12970</strain>
    </source>
</reference>
<dbReference type="HOGENOM" id="CLU_000022_59_2_1"/>
<dbReference type="InterPro" id="IPR042099">
    <property type="entry name" value="ANL_N_sf"/>
</dbReference>
<evidence type="ECO:0000259" key="2">
    <source>
        <dbReference type="Pfam" id="PF13193"/>
    </source>
</evidence>
<dbReference type="InterPro" id="IPR045851">
    <property type="entry name" value="AMP-bd_C_sf"/>
</dbReference>
<dbReference type="PANTHER" id="PTHR24096:SF422">
    <property type="entry name" value="BCDNA.GH02901"/>
    <property type="match status" value="1"/>
</dbReference>
<feature type="domain" description="AMP-binding enzyme C-terminal" evidence="2">
    <location>
        <begin position="439"/>
        <end position="519"/>
    </location>
</feature>
<dbReference type="InterPro" id="IPR020845">
    <property type="entry name" value="AMP-binding_CS"/>
</dbReference>
<dbReference type="SUPFAM" id="SSF56801">
    <property type="entry name" value="Acetyl-CoA synthetase-like"/>
    <property type="match status" value="1"/>
</dbReference>
<dbReference type="Gene3D" id="3.30.300.30">
    <property type="match status" value="1"/>
</dbReference>
<dbReference type="OrthoDB" id="1898221at2759"/>
<dbReference type="Gene3D" id="3.40.50.12780">
    <property type="entry name" value="N-terminal domain of ligase-like"/>
    <property type="match status" value="1"/>
</dbReference>
<evidence type="ECO:0000259" key="1">
    <source>
        <dbReference type="Pfam" id="PF00501"/>
    </source>
</evidence>
<feature type="domain" description="AMP-dependent synthetase/ligase" evidence="1">
    <location>
        <begin position="32"/>
        <end position="390"/>
    </location>
</feature>
<dbReference type="OMA" id="FYNCFGQ"/>
<accession>G7E4R2</accession>
<comment type="caution">
    <text evidence="3">The sequence shown here is derived from an EMBL/GenBank/DDBJ whole genome shotgun (WGS) entry which is preliminary data.</text>
</comment>
<name>G7E4R2_MIXOS</name>
<sequence length="533" mass="57972">MTVIHSPYPDIIIPELSLPQFLTAGTDLFPEDKKLFFNDDISASLSDIKDGSHRLALGLRAQGYKKGDVIAFFAPNQVDMPTVSLGLLACPVTITPANPTYPVEDLAHQLEVSGAKAMFTVNALLGPAREAATKAGMDTSKIFVFDRKGEDGAQSWAELQAPESELASFDYGKVDPKNDVAFICFSSGTSGKPKGVMLSHYNIVSNVMQTEVLTAESFTQADSHIGLLPQYHCYAILITYLSLHKGVAQYVMAKFDLTKFLSILEEHKMTFTFIAPPVVLAIAKSPETKKRDLSCLRRLSSGAAPLSEGLRRTLLSVLPHVVLTDGYGQTEMSPLIAVQQIADTAHSLKSCGPLAPNHLAKIVDDHGKALGRNEDGELLIKGPNMMLGYLGGNNDGVWDGEGFLRTGDIGHFDDRDRLILTDRKKSLIKYKGFQVSAAELEDYLVSLPEVSDAAVVGVYSEAQATELPCGFVVPAPGVDRTEENKKKIIDTVGGRVAYYKKLRAGIVWVDAIPKNPSGKILHRMLRPQCPQVE</sequence>
<protein>
    <recommendedName>
        <fullName evidence="5">AMP-dependent synthetase/ligase domain-containing protein</fullName>
    </recommendedName>
</protein>
<dbReference type="AlphaFoldDB" id="G7E4R2"/>
<dbReference type="eggNOG" id="KOG1176">
    <property type="taxonomic scope" value="Eukaryota"/>
</dbReference>
<dbReference type="PANTHER" id="PTHR24096">
    <property type="entry name" value="LONG-CHAIN-FATTY-ACID--COA LIGASE"/>
    <property type="match status" value="1"/>
</dbReference>
<evidence type="ECO:0008006" key="5">
    <source>
        <dbReference type="Google" id="ProtNLM"/>
    </source>
</evidence>
<evidence type="ECO:0000313" key="4">
    <source>
        <dbReference type="Proteomes" id="UP000009131"/>
    </source>
</evidence>
<keyword evidence="4" id="KW-1185">Reference proteome</keyword>
<dbReference type="InterPro" id="IPR000873">
    <property type="entry name" value="AMP-dep_synth/lig_dom"/>
</dbReference>
<proteinExistence type="predicted"/>
<reference evidence="3 4" key="2">
    <citation type="journal article" date="2012" name="Open Biol.">
        <title>Characteristics of nucleosomes and linker DNA regions on the genome of the basidiomycete Mixia osmundae revealed by mono- and dinucleosome mapping.</title>
        <authorList>
            <person name="Nishida H."/>
            <person name="Kondo S."/>
            <person name="Matsumoto T."/>
            <person name="Suzuki Y."/>
            <person name="Yoshikawa H."/>
            <person name="Taylor T.D."/>
            <person name="Sugiyama J."/>
        </authorList>
    </citation>
    <scope>NUCLEOTIDE SEQUENCE [LARGE SCALE GENOMIC DNA]</scope>
    <source>
        <strain evidence="4">CBS 9802 / IAM 14324 / JCM 22182 / KY 12970</strain>
    </source>
</reference>
<dbReference type="STRING" id="764103.G7E4R2"/>
<dbReference type="InterPro" id="IPR025110">
    <property type="entry name" value="AMP-bd_C"/>
</dbReference>
<evidence type="ECO:0000313" key="3">
    <source>
        <dbReference type="EMBL" id="GAA97822.1"/>
    </source>
</evidence>
<dbReference type="Proteomes" id="UP000009131">
    <property type="component" value="Unassembled WGS sequence"/>
</dbReference>
<organism evidence="3 4">
    <name type="scientific">Mixia osmundae (strain CBS 9802 / IAM 14324 / JCM 22182 / KY 12970)</name>
    <dbReference type="NCBI Taxonomy" id="764103"/>
    <lineage>
        <taxon>Eukaryota</taxon>
        <taxon>Fungi</taxon>
        <taxon>Dikarya</taxon>
        <taxon>Basidiomycota</taxon>
        <taxon>Pucciniomycotina</taxon>
        <taxon>Mixiomycetes</taxon>
        <taxon>Mixiales</taxon>
        <taxon>Mixiaceae</taxon>
        <taxon>Mixia</taxon>
    </lineage>
</organism>
<dbReference type="RefSeq" id="XP_014566058.1">
    <property type="nucleotide sequence ID" value="XM_014710572.1"/>
</dbReference>
<dbReference type="InParanoid" id="G7E4R2"/>
<dbReference type="Pfam" id="PF13193">
    <property type="entry name" value="AMP-binding_C"/>
    <property type="match status" value="1"/>
</dbReference>